<proteinExistence type="predicted"/>
<evidence type="ECO:0000313" key="4">
    <source>
        <dbReference type="Proteomes" id="UP001458880"/>
    </source>
</evidence>
<dbReference type="EMBL" id="JASPKY010000246">
    <property type="protein sequence ID" value="KAK9717167.1"/>
    <property type="molecule type" value="Genomic_DNA"/>
</dbReference>
<feature type="compositionally biased region" description="Low complexity" evidence="1">
    <location>
        <begin position="33"/>
        <end position="46"/>
    </location>
</feature>
<feature type="region of interest" description="Disordered" evidence="1">
    <location>
        <begin position="1"/>
        <end position="50"/>
    </location>
</feature>
<organism evidence="3 4">
    <name type="scientific">Popillia japonica</name>
    <name type="common">Japanese beetle</name>
    <dbReference type="NCBI Taxonomy" id="7064"/>
    <lineage>
        <taxon>Eukaryota</taxon>
        <taxon>Metazoa</taxon>
        <taxon>Ecdysozoa</taxon>
        <taxon>Arthropoda</taxon>
        <taxon>Hexapoda</taxon>
        <taxon>Insecta</taxon>
        <taxon>Pterygota</taxon>
        <taxon>Neoptera</taxon>
        <taxon>Endopterygota</taxon>
        <taxon>Coleoptera</taxon>
        <taxon>Polyphaga</taxon>
        <taxon>Scarabaeiformia</taxon>
        <taxon>Scarabaeidae</taxon>
        <taxon>Rutelinae</taxon>
        <taxon>Popillia</taxon>
    </lineage>
</organism>
<name>A0AAW1KFY9_POPJA</name>
<gene>
    <name evidence="3" type="ORF">QE152_g24338</name>
</gene>
<dbReference type="AlphaFoldDB" id="A0AAW1KFY9"/>
<feature type="domain" description="Transposable element P transposase-like RNase H" evidence="2">
    <location>
        <begin position="231"/>
        <end position="295"/>
    </location>
</feature>
<accession>A0AAW1KFY9</accession>
<evidence type="ECO:0000259" key="2">
    <source>
        <dbReference type="Pfam" id="PF21787"/>
    </source>
</evidence>
<evidence type="ECO:0000313" key="3">
    <source>
        <dbReference type="EMBL" id="KAK9717167.1"/>
    </source>
</evidence>
<keyword evidence="4" id="KW-1185">Reference proteome</keyword>
<reference evidence="3 4" key="1">
    <citation type="journal article" date="2024" name="BMC Genomics">
        <title>De novo assembly and annotation of Popillia japonica's genome with initial clues to its potential as an invasive pest.</title>
        <authorList>
            <person name="Cucini C."/>
            <person name="Boschi S."/>
            <person name="Funari R."/>
            <person name="Cardaioli E."/>
            <person name="Iannotti N."/>
            <person name="Marturano G."/>
            <person name="Paoli F."/>
            <person name="Bruttini M."/>
            <person name="Carapelli A."/>
            <person name="Frati F."/>
            <person name="Nardi F."/>
        </authorList>
    </citation>
    <scope>NUCLEOTIDE SEQUENCE [LARGE SCALE GENOMIC DNA]</scope>
    <source>
        <strain evidence="3">DMR45628</strain>
    </source>
</reference>
<protein>
    <submittedName>
        <fullName evidence="3">Transposase protein</fullName>
    </submittedName>
</protein>
<sequence length="305" mass="34306">MKKEDLEAAASTSAEPQIIPASSPIAEELELPSTSKDTSTISISSIPRPVAEELELPSTSKDTSTISISSIERPVPEELELPLTSKDDTLSTNEYAKQRVTNILSTVGVTRSTDLSPKAKKLYKKTLTLTATVRAMKRRRVISKNKHRIFKEQLVENSTYSLKEHVRRFIRSQIELVGKSPRGRRFTMEDKILGIILHKQSNKTYKILQKLFCLPTSKTLNALLKRMGIRAGINKSIFKSMESVANDLKNYEKVCVLLFDEIHLQPHISINSSLEFEGLEDTGKSKCKHIANTAQVHIYVERNSI</sequence>
<dbReference type="Proteomes" id="UP001458880">
    <property type="component" value="Unassembled WGS sequence"/>
</dbReference>
<dbReference type="Pfam" id="PF21787">
    <property type="entry name" value="TNP-like_RNaseH_N"/>
    <property type="match status" value="1"/>
</dbReference>
<evidence type="ECO:0000256" key="1">
    <source>
        <dbReference type="SAM" id="MobiDB-lite"/>
    </source>
</evidence>
<comment type="caution">
    <text evidence="3">The sequence shown here is derived from an EMBL/GenBank/DDBJ whole genome shotgun (WGS) entry which is preliminary data.</text>
</comment>
<dbReference type="InterPro" id="IPR048365">
    <property type="entry name" value="TNP-like_RNaseH_N"/>
</dbReference>